<evidence type="ECO:0000256" key="2">
    <source>
        <dbReference type="ARBA" id="ARBA00007870"/>
    </source>
</evidence>
<dbReference type="GO" id="GO:0015940">
    <property type="term" value="P:pantothenate biosynthetic process"/>
    <property type="evidence" value="ECO:0007669"/>
    <property type="project" value="UniProtKB-UniPathway"/>
</dbReference>
<dbReference type="Gene3D" id="3.40.50.720">
    <property type="entry name" value="NAD(P)-binding Rossmann-like Domain"/>
    <property type="match status" value="1"/>
</dbReference>
<dbReference type="InterPro" id="IPR013328">
    <property type="entry name" value="6PGD_dom2"/>
</dbReference>
<keyword evidence="14" id="KW-1185">Reference proteome</keyword>
<evidence type="ECO:0000256" key="1">
    <source>
        <dbReference type="ARBA" id="ARBA00004994"/>
    </source>
</evidence>
<evidence type="ECO:0000256" key="8">
    <source>
        <dbReference type="ARBA" id="ARBA00032024"/>
    </source>
</evidence>
<dbReference type="EC" id="1.1.1.169" evidence="3 10"/>
<dbReference type="InterPro" id="IPR003710">
    <property type="entry name" value="ApbA"/>
</dbReference>
<accession>A0A432WNW0</accession>
<feature type="domain" description="Ketopantoate reductase C-terminal" evidence="12">
    <location>
        <begin position="177"/>
        <end position="294"/>
    </location>
</feature>
<comment type="pathway">
    <text evidence="1 10">Cofactor biosynthesis; (R)-pantothenate biosynthesis; (R)-pantoate from 3-methyl-2-oxobutanoate: step 2/2.</text>
</comment>
<keyword evidence="7 10" id="KW-0560">Oxidoreductase</keyword>
<comment type="similarity">
    <text evidence="2 10">Belongs to the ketopantoate reductase family.</text>
</comment>
<evidence type="ECO:0000256" key="7">
    <source>
        <dbReference type="ARBA" id="ARBA00023002"/>
    </source>
</evidence>
<dbReference type="InterPro" id="IPR036291">
    <property type="entry name" value="NAD(P)-bd_dom_sf"/>
</dbReference>
<dbReference type="Pfam" id="PF08546">
    <property type="entry name" value="ApbA_C"/>
    <property type="match status" value="1"/>
</dbReference>
<dbReference type="PANTHER" id="PTHR43765:SF2">
    <property type="entry name" value="2-DEHYDROPANTOATE 2-REDUCTASE"/>
    <property type="match status" value="1"/>
</dbReference>
<protein>
    <recommendedName>
        <fullName evidence="4 10">2-dehydropantoate 2-reductase</fullName>
        <ecNumber evidence="3 10">1.1.1.169</ecNumber>
    </recommendedName>
    <alternativeName>
        <fullName evidence="8 10">Ketopantoate reductase</fullName>
    </alternativeName>
</protein>
<sequence>MANWVVVGTGALGTLWALGLQRAQHTVQIYARQAEGANITLSRTYDQTTESATFPVIQSASEAPADAVWLIIVKAWQLEPLLTDLQLPRRQPVIISHNGMGAADAMLSEFVSVYDLVTTHGAWRQSRTHSLHAGLGQSWFGLRHAKEQEDETLRTIPAPPWFSDLAAALPPLHWCDDIELKRWEKLAINCAINPLATLANGVNGVLRDEIYAPKLRAICEEIANLNPKLDADQLLTQVREVIRNTAGNYCSMLQDKHAKRPTEIDFLNGFVCREGERKNVATRTNCELAEQITALTCPQ</sequence>
<evidence type="ECO:0000259" key="11">
    <source>
        <dbReference type="Pfam" id="PF02558"/>
    </source>
</evidence>
<name>A0A432WNW0_9GAMM</name>
<dbReference type="UniPathway" id="UPA00028">
    <property type="reaction ID" value="UER00004"/>
</dbReference>
<dbReference type="GO" id="GO:0008677">
    <property type="term" value="F:2-dehydropantoate 2-reductase activity"/>
    <property type="evidence" value="ECO:0007669"/>
    <property type="project" value="UniProtKB-EC"/>
</dbReference>
<dbReference type="AlphaFoldDB" id="A0A432WNW0"/>
<comment type="caution">
    <text evidence="13">The sequence shown here is derived from an EMBL/GenBank/DDBJ whole genome shotgun (WGS) entry which is preliminary data.</text>
</comment>
<evidence type="ECO:0000256" key="3">
    <source>
        <dbReference type="ARBA" id="ARBA00013014"/>
    </source>
</evidence>
<feature type="domain" description="Ketopantoate reductase N-terminal" evidence="11">
    <location>
        <begin position="4"/>
        <end position="141"/>
    </location>
</feature>
<dbReference type="GO" id="GO:0005737">
    <property type="term" value="C:cytoplasm"/>
    <property type="evidence" value="ECO:0007669"/>
    <property type="project" value="TreeGrafter"/>
</dbReference>
<comment type="catalytic activity">
    <reaction evidence="9 10">
        <text>(R)-pantoate + NADP(+) = 2-dehydropantoate + NADPH + H(+)</text>
        <dbReference type="Rhea" id="RHEA:16233"/>
        <dbReference type="ChEBI" id="CHEBI:11561"/>
        <dbReference type="ChEBI" id="CHEBI:15378"/>
        <dbReference type="ChEBI" id="CHEBI:15980"/>
        <dbReference type="ChEBI" id="CHEBI:57783"/>
        <dbReference type="ChEBI" id="CHEBI:58349"/>
        <dbReference type="EC" id="1.1.1.169"/>
    </reaction>
</comment>
<dbReference type="InterPro" id="IPR013752">
    <property type="entry name" value="KPA_reductase"/>
</dbReference>
<keyword evidence="5 10" id="KW-0566">Pantothenate biosynthesis</keyword>
<dbReference type="EMBL" id="PIPM01000003">
    <property type="protein sequence ID" value="RUO35377.1"/>
    <property type="molecule type" value="Genomic_DNA"/>
</dbReference>
<dbReference type="SUPFAM" id="SSF51735">
    <property type="entry name" value="NAD(P)-binding Rossmann-fold domains"/>
    <property type="match status" value="1"/>
</dbReference>
<dbReference type="InterPro" id="IPR013332">
    <property type="entry name" value="KPR_N"/>
</dbReference>
<proteinExistence type="inferred from homology"/>
<evidence type="ECO:0000313" key="13">
    <source>
        <dbReference type="EMBL" id="RUO35377.1"/>
    </source>
</evidence>
<dbReference type="InterPro" id="IPR050838">
    <property type="entry name" value="Ketopantoate_reductase"/>
</dbReference>
<dbReference type="InterPro" id="IPR008927">
    <property type="entry name" value="6-PGluconate_DH-like_C_sf"/>
</dbReference>
<keyword evidence="6 10" id="KW-0521">NADP</keyword>
<dbReference type="Proteomes" id="UP000288405">
    <property type="component" value="Unassembled WGS sequence"/>
</dbReference>
<evidence type="ECO:0000256" key="5">
    <source>
        <dbReference type="ARBA" id="ARBA00022655"/>
    </source>
</evidence>
<comment type="function">
    <text evidence="10">Catalyzes the NADPH-dependent reduction of ketopantoate into pantoic acid.</text>
</comment>
<dbReference type="GO" id="GO:0050661">
    <property type="term" value="F:NADP binding"/>
    <property type="evidence" value="ECO:0007669"/>
    <property type="project" value="TreeGrafter"/>
</dbReference>
<organism evidence="13 14">
    <name type="scientific">Aliidiomarina sanyensis</name>
    <dbReference type="NCBI Taxonomy" id="1249555"/>
    <lineage>
        <taxon>Bacteria</taxon>
        <taxon>Pseudomonadati</taxon>
        <taxon>Pseudomonadota</taxon>
        <taxon>Gammaproteobacteria</taxon>
        <taxon>Alteromonadales</taxon>
        <taxon>Idiomarinaceae</taxon>
        <taxon>Aliidiomarina</taxon>
    </lineage>
</organism>
<dbReference type="Gene3D" id="1.10.1040.10">
    <property type="entry name" value="N-(1-d-carboxylethyl)-l-norvaline Dehydrogenase, domain 2"/>
    <property type="match status" value="1"/>
</dbReference>
<evidence type="ECO:0000256" key="4">
    <source>
        <dbReference type="ARBA" id="ARBA00019465"/>
    </source>
</evidence>
<evidence type="ECO:0000256" key="6">
    <source>
        <dbReference type="ARBA" id="ARBA00022857"/>
    </source>
</evidence>
<gene>
    <name evidence="13" type="ORF">CWE11_05020</name>
</gene>
<evidence type="ECO:0000259" key="12">
    <source>
        <dbReference type="Pfam" id="PF08546"/>
    </source>
</evidence>
<reference evidence="13 14" key="1">
    <citation type="journal article" date="2011" name="Front. Microbiol.">
        <title>Genomic signatures of strain selection and enhancement in Bacillus atrophaeus var. globigii, a historical biowarfare simulant.</title>
        <authorList>
            <person name="Gibbons H.S."/>
            <person name="Broomall S.M."/>
            <person name="McNew L.A."/>
            <person name="Daligault H."/>
            <person name="Chapman C."/>
            <person name="Bruce D."/>
            <person name="Karavis M."/>
            <person name="Krepps M."/>
            <person name="McGregor P.A."/>
            <person name="Hong C."/>
            <person name="Park K.H."/>
            <person name="Akmal A."/>
            <person name="Feldman A."/>
            <person name="Lin J.S."/>
            <person name="Chang W.E."/>
            <person name="Higgs B.W."/>
            <person name="Demirev P."/>
            <person name="Lindquist J."/>
            <person name="Liem A."/>
            <person name="Fochler E."/>
            <person name="Read T.D."/>
            <person name="Tapia R."/>
            <person name="Johnson S."/>
            <person name="Bishop-Lilly K.A."/>
            <person name="Detter C."/>
            <person name="Han C."/>
            <person name="Sozhamannan S."/>
            <person name="Rosenzweig C.N."/>
            <person name="Skowronski E.W."/>
        </authorList>
    </citation>
    <scope>NUCLEOTIDE SEQUENCE [LARGE SCALE GENOMIC DNA]</scope>
    <source>
        <strain evidence="13 14">GYP-17</strain>
    </source>
</reference>
<dbReference type="NCBIfam" id="TIGR00745">
    <property type="entry name" value="apbA_panE"/>
    <property type="match status" value="1"/>
</dbReference>
<evidence type="ECO:0000313" key="14">
    <source>
        <dbReference type="Proteomes" id="UP000288405"/>
    </source>
</evidence>
<dbReference type="OrthoDB" id="6530772at2"/>
<dbReference type="SUPFAM" id="SSF48179">
    <property type="entry name" value="6-phosphogluconate dehydrogenase C-terminal domain-like"/>
    <property type="match status" value="1"/>
</dbReference>
<dbReference type="PANTHER" id="PTHR43765">
    <property type="entry name" value="2-DEHYDROPANTOATE 2-REDUCTASE-RELATED"/>
    <property type="match status" value="1"/>
</dbReference>
<dbReference type="Pfam" id="PF02558">
    <property type="entry name" value="ApbA"/>
    <property type="match status" value="1"/>
</dbReference>
<dbReference type="RefSeq" id="WP_126776494.1">
    <property type="nucleotide sequence ID" value="NZ_PIPM01000003.1"/>
</dbReference>
<evidence type="ECO:0000256" key="10">
    <source>
        <dbReference type="RuleBase" id="RU362068"/>
    </source>
</evidence>
<evidence type="ECO:0000256" key="9">
    <source>
        <dbReference type="ARBA" id="ARBA00048793"/>
    </source>
</evidence>